<dbReference type="AlphaFoldDB" id="A0A2T0S2Z3"/>
<evidence type="ECO:0000256" key="2">
    <source>
        <dbReference type="SAM" id="SignalP"/>
    </source>
</evidence>
<dbReference type="Proteomes" id="UP000238375">
    <property type="component" value="Unassembled WGS sequence"/>
</dbReference>
<feature type="region of interest" description="Disordered" evidence="1">
    <location>
        <begin position="30"/>
        <end position="96"/>
    </location>
</feature>
<comment type="caution">
    <text evidence="3">The sequence shown here is derived from an EMBL/GenBank/DDBJ whole genome shotgun (WGS) entry which is preliminary data.</text>
</comment>
<dbReference type="EMBL" id="PVTE01000032">
    <property type="protein sequence ID" value="PRY27777.1"/>
    <property type="molecule type" value="Genomic_DNA"/>
</dbReference>
<feature type="chain" id="PRO_5015721351" evidence="2">
    <location>
        <begin position="22"/>
        <end position="96"/>
    </location>
</feature>
<reference evidence="3 4" key="1">
    <citation type="submission" date="2018-03" db="EMBL/GenBank/DDBJ databases">
        <title>Genomic Encyclopedia of Archaeal and Bacterial Type Strains, Phase II (KMG-II): from individual species to whole genera.</title>
        <authorList>
            <person name="Goeker M."/>
        </authorList>
    </citation>
    <scope>NUCLEOTIDE SEQUENCE [LARGE SCALE GENOMIC DNA]</scope>
    <source>
        <strain evidence="3 4">DSM 28354</strain>
    </source>
</reference>
<accession>A0A2T0S2Z3</accession>
<sequence length="96" mass="10449">MSNTYVALVLGLSLSIQPLAAQVRLVTRRGTAQLSRDLSADWERPPRPAEVTAEQRGPSSDPALPDKASNPAPAAVTDEPPGVANRRRKLRLNQRR</sequence>
<protein>
    <submittedName>
        <fullName evidence="3">Uncharacterized protein</fullName>
    </submittedName>
</protein>
<evidence type="ECO:0000313" key="4">
    <source>
        <dbReference type="Proteomes" id="UP000238375"/>
    </source>
</evidence>
<feature type="compositionally biased region" description="Basic residues" evidence="1">
    <location>
        <begin position="85"/>
        <end position="96"/>
    </location>
</feature>
<name>A0A2T0S2Z3_9BACT</name>
<feature type="signal peptide" evidence="2">
    <location>
        <begin position="1"/>
        <end position="21"/>
    </location>
</feature>
<evidence type="ECO:0000313" key="3">
    <source>
        <dbReference type="EMBL" id="PRY27777.1"/>
    </source>
</evidence>
<feature type="compositionally biased region" description="Basic and acidic residues" evidence="1">
    <location>
        <begin position="38"/>
        <end position="47"/>
    </location>
</feature>
<keyword evidence="4" id="KW-1185">Reference proteome</keyword>
<dbReference type="RefSeq" id="WP_106140498.1">
    <property type="nucleotide sequence ID" value="NZ_PVTE01000032.1"/>
</dbReference>
<keyword evidence="2" id="KW-0732">Signal</keyword>
<organism evidence="3 4">
    <name type="scientific">Spirosoma oryzae</name>
    <dbReference type="NCBI Taxonomy" id="1469603"/>
    <lineage>
        <taxon>Bacteria</taxon>
        <taxon>Pseudomonadati</taxon>
        <taxon>Bacteroidota</taxon>
        <taxon>Cytophagia</taxon>
        <taxon>Cytophagales</taxon>
        <taxon>Cytophagaceae</taxon>
        <taxon>Spirosoma</taxon>
    </lineage>
</organism>
<evidence type="ECO:0000256" key="1">
    <source>
        <dbReference type="SAM" id="MobiDB-lite"/>
    </source>
</evidence>
<gene>
    <name evidence="3" type="ORF">CLV58_13247</name>
</gene>
<proteinExistence type="predicted"/>